<dbReference type="RefSeq" id="WP_282219988.1">
    <property type="nucleotide sequence ID" value="NZ_CP118246.1"/>
</dbReference>
<dbReference type="Pfam" id="PF13396">
    <property type="entry name" value="PLDc_N"/>
    <property type="match status" value="1"/>
</dbReference>
<evidence type="ECO:0000256" key="9">
    <source>
        <dbReference type="ARBA" id="ARBA00022737"/>
    </source>
</evidence>
<dbReference type="SMART" id="SM00155">
    <property type="entry name" value="PLDc"/>
    <property type="match status" value="2"/>
</dbReference>
<keyword evidence="19" id="KW-1185">Reference proteome</keyword>
<protein>
    <recommendedName>
        <fullName evidence="15">Cardiolipin synthase</fullName>
        <ecNumber evidence="15">2.7.8.-</ecNumber>
    </recommendedName>
</protein>
<feature type="domain" description="PLD phosphodiesterase" evidence="17">
    <location>
        <begin position="396"/>
        <end position="423"/>
    </location>
</feature>
<sequence>MFGIDDVLRAFAADYYLIALVLAAFYLLAIVCALREIMISRTSQGSIAWLISLALLPFPTVFLYLIFGWKLFDDYATDRLKNGRAQRPLRAKDLALIDHEMGAQWPVLRSVSEVPFLAGNAVQLLIDGKATFDSIFDGISSAQSYLLVQFYIVRDDRLGQELAERLIERANAGVRVFLLYDDVGSNGMPKTFRHRLREAGVRVSGFNHRHKFLRLYGPTRINYRNHRKIVVADGKTAWVGGHNVGVEYLGEDPKFGHWRDTHVRVEGPAALACALLFREDWHWATGELLPANPLADVPTPGDNSVLVMGTGPADKLEECAIAFTDVIAQARERLWIVSPYFVPDTDVRTALYAAQLRGVDVRIMLPEKPDHLLVYLASIAHADAMVNHGIAMYRYTTGFLHQKVLLMDDKIASVGSVNFDNRSFAINFEITMWFVDPTSISEIESMLLRDFENCRRVGHDEVRTRPWTAHFAAQAAKLLSPVL</sequence>
<evidence type="ECO:0000256" key="13">
    <source>
        <dbReference type="ARBA" id="ARBA00023209"/>
    </source>
</evidence>
<dbReference type="PANTHER" id="PTHR21248">
    <property type="entry name" value="CARDIOLIPIN SYNTHASE"/>
    <property type="match status" value="1"/>
</dbReference>
<keyword evidence="8 16" id="KW-0812">Transmembrane</keyword>
<dbReference type="PROSITE" id="PS50035">
    <property type="entry name" value="PLD"/>
    <property type="match status" value="2"/>
</dbReference>
<evidence type="ECO:0000256" key="12">
    <source>
        <dbReference type="ARBA" id="ARBA00023136"/>
    </source>
</evidence>
<comment type="subcellular location">
    <subcellularLocation>
        <location evidence="3">Cell membrane</location>
        <topology evidence="3">Multi-pass membrane protein</topology>
    </subcellularLocation>
    <subcellularLocation>
        <location evidence="2">Secreted</location>
    </subcellularLocation>
</comment>
<proteinExistence type="predicted"/>
<evidence type="ECO:0000256" key="6">
    <source>
        <dbReference type="ARBA" id="ARBA00022525"/>
    </source>
</evidence>
<evidence type="ECO:0000313" key="18">
    <source>
        <dbReference type="EMBL" id="WDR03598.1"/>
    </source>
</evidence>
<keyword evidence="12 16" id="KW-0472">Membrane</keyword>
<dbReference type="PANTHER" id="PTHR21248:SF22">
    <property type="entry name" value="PHOSPHOLIPASE D"/>
    <property type="match status" value="1"/>
</dbReference>
<evidence type="ECO:0000256" key="16">
    <source>
        <dbReference type="SAM" id="Phobius"/>
    </source>
</evidence>
<evidence type="ECO:0000256" key="11">
    <source>
        <dbReference type="ARBA" id="ARBA00023098"/>
    </source>
</evidence>
<evidence type="ECO:0000256" key="8">
    <source>
        <dbReference type="ARBA" id="ARBA00022692"/>
    </source>
</evidence>
<dbReference type="CDD" id="cd09155">
    <property type="entry name" value="PLDc_PaCLS_like_1"/>
    <property type="match status" value="1"/>
</dbReference>
<gene>
    <name evidence="18" type="primary">cls</name>
    <name evidence="18" type="ORF">PSQ19_05850</name>
</gene>
<dbReference type="EMBL" id="CP118246">
    <property type="protein sequence ID" value="WDR03598.1"/>
    <property type="molecule type" value="Genomic_DNA"/>
</dbReference>
<keyword evidence="9" id="KW-0677">Repeat</keyword>
<feature type="domain" description="PLD phosphodiesterase" evidence="17">
    <location>
        <begin position="221"/>
        <end position="248"/>
    </location>
</feature>
<evidence type="ECO:0000256" key="10">
    <source>
        <dbReference type="ARBA" id="ARBA00022989"/>
    </source>
</evidence>
<evidence type="ECO:0000256" key="14">
    <source>
        <dbReference type="ARBA" id="ARBA00023264"/>
    </source>
</evidence>
<comment type="function">
    <text evidence="1">Could be a virulence factor.</text>
</comment>
<evidence type="ECO:0000313" key="19">
    <source>
        <dbReference type="Proteomes" id="UP001220530"/>
    </source>
</evidence>
<dbReference type="InterPro" id="IPR022924">
    <property type="entry name" value="Cardiolipin_synthase"/>
</dbReference>
<name>A0ABY7YR43_9HYPH</name>
<keyword evidence="5" id="KW-0444">Lipid biosynthesis</keyword>
<evidence type="ECO:0000256" key="2">
    <source>
        <dbReference type="ARBA" id="ARBA00004613"/>
    </source>
</evidence>
<keyword evidence="4" id="KW-1003">Cell membrane</keyword>
<dbReference type="InterPro" id="IPR027379">
    <property type="entry name" value="CLS_N"/>
</dbReference>
<evidence type="ECO:0000256" key="15">
    <source>
        <dbReference type="NCBIfam" id="TIGR04265"/>
    </source>
</evidence>
<keyword evidence="10 16" id="KW-1133">Transmembrane helix</keyword>
<evidence type="ECO:0000256" key="1">
    <source>
        <dbReference type="ARBA" id="ARBA00003145"/>
    </source>
</evidence>
<organism evidence="18 19">
    <name type="scientific">Devosia algicola</name>
    <dbReference type="NCBI Taxonomy" id="3026418"/>
    <lineage>
        <taxon>Bacteria</taxon>
        <taxon>Pseudomonadati</taxon>
        <taxon>Pseudomonadota</taxon>
        <taxon>Alphaproteobacteria</taxon>
        <taxon>Hyphomicrobiales</taxon>
        <taxon>Devosiaceae</taxon>
        <taxon>Devosia</taxon>
    </lineage>
</organism>
<evidence type="ECO:0000256" key="3">
    <source>
        <dbReference type="ARBA" id="ARBA00004651"/>
    </source>
</evidence>
<reference evidence="18 19" key="1">
    <citation type="submission" date="2023-02" db="EMBL/GenBank/DDBJ databases">
        <title>Devosia algicola sp. nov., isolated from the phycosphere of marine algae.</title>
        <authorList>
            <person name="Kim J.M."/>
            <person name="Lee J.K."/>
            <person name="Choi B.J."/>
            <person name="Bayburt H."/>
            <person name="Jeon C.O."/>
        </authorList>
    </citation>
    <scope>NUCLEOTIDE SEQUENCE [LARGE SCALE GENOMIC DNA]</scope>
    <source>
        <strain evidence="18 19">G20-9</strain>
    </source>
</reference>
<dbReference type="EC" id="2.7.8.-" evidence="15"/>
<evidence type="ECO:0000256" key="5">
    <source>
        <dbReference type="ARBA" id="ARBA00022516"/>
    </source>
</evidence>
<dbReference type="Proteomes" id="UP001220530">
    <property type="component" value="Chromosome"/>
</dbReference>
<dbReference type="InterPro" id="IPR025202">
    <property type="entry name" value="PLD-like_dom"/>
</dbReference>
<evidence type="ECO:0000259" key="17">
    <source>
        <dbReference type="PROSITE" id="PS50035"/>
    </source>
</evidence>
<keyword evidence="13" id="KW-0594">Phospholipid biosynthesis</keyword>
<keyword evidence="11" id="KW-0443">Lipid metabolism</keyword>
<keyword evidence="7" id="KW-0808">Transferase</keyword>
<feature type="transmembrane region" description="Helical" evidence="16">
    <location>
        <begin position="15"/>
        <end position="34"/>
    </location>
</feature>
<keyword evidence="6" id="KW-0964">Secreted</keyword>
<dbReference type="NCBIfam" id="TIGR04265">
    <property type="entry name" value="bac_cardiolipin"/>
    <property type="match status" value="1"/>
</dbReference>
<keyword evidence="14" id="KW-1208">Phospholipid metabolism</keyword>
<feature type="transmembrane region" description="Helical" evidence="16">
    <location>
        <begin position="46"/>
        <end position="69"/>
    </location>
</feature>
<dbReference type="Gene3D" id="3.30.870.10">
    <property type="entry name" value="Endonuclease Chain A"/>
    <property type="match status" value="2"/>
</dbReference>
<dbReference type="InterPro" id="IPR001736">
    <property type="entry name" value="PLipase_D/transphosphatidylase"/>
</dbReference>
<evidence type="ECO:0000256" key="7">
    <source>
        <dbReference type="ARBA" id="ARBA00022679"/>
    </source>
</evidence>
<dbReference type="Pfam" id="PF13091">
    <property type="entry name" value="PLDc_2"/>
    <property type="match status" value="2"/>
</dbReference>
<accession>A0ABY7YR43</accession>
<dbReference type="SUPFAM" id="SSF56024">
    <property type="entry name" value="Phospholipase D/nuclease"/>
    <property type="match status" value="2"/>
</dbReference>
<evidence type="ECO:0000256" key="4">
    <source>
        <dbReference type="ARBA" id="ARBA00022475"/>
    </source>
</evidence>